<accession>A0A2G3A8R6</accession>
<dbReference type="InterPro" id="IPR012340">
    <property type="entry name" value="NA-bd_OB-fold"/>
</dbReference>
<evidence type="ECO:0000256" key="1">
    <source>
        <dbReference type="SAM" id="MobiDB-lite"/>
    </source>
</evidence>
<reference evidence="2 3" key="1">
    <citation type="journal article" date="2014" name="Nat. Genet.">
        <title>Genome sequence of the hot pepper provides insights into the evolution of pungency in Capsicum species.</title>
        <authorList>
            <person name="Kim S."/>
            <person name="Park M."/>
            <person name="Yeom S.I."/>
            <person name="Kim Y.M."/>
            <person name="Lee J.M."/>
            <person name="Lee H.A."/>
            <person name="Seo E."/>
            <person name="Choi J."/>
            <person name="Cheong K."/>
            <person name="Kim K.T."/>
            <person name="Jung K."/>
            <person name="Lee G.W."/>
            <person name="Oh S.K."/>
            <person name="Bae C."/>
            <person name="Kim S.B."/>
            <person name="Lee H.Y."/>
            <person name="Kim S.Y."/>
            <person name="Kim M.S."/>
            <person name="Kang B.C."/>
            <person name="Jo Y.D."/>
            <person name="Yang H.B."/>
            <person name="Jeong H.J."/>
            <person name="Kang W.H."/>
            <person name="Kwon J.K."/>
            <person name="Shin C."/>
            <person name="Lim J.Y."/>
            <person name="Park J.H."/>
            <person name="Huh J.H."/>
            <person name="Kim J.S."/>
            <person name="Kim B.D."/>
            <person name="Cohen O."/>
            <person name="Paran I."/>
            <person name="Suh M.C."/>
            <person name="Lee S.B."/>
            <person name="Kim Y.K."/>
            <person name="Shin Y."/>
            <person name="Noh S.J."/>
            <person name="Park J."/>
            <person name="Seo Y.S."/>
            <person name="Kwon S.Y."/>
            <person name="Kim H.A."/>
            <person name="Park J.M."/>
            <person name="Kim H.J."/>
            <person name="Choi S.B."/>
            <person name="Bosland P.W."/>
            <person name="Reeves G."/>
            <person name="Jo S.H."/>
            <person name="Lee B.W."/>
            <person name="Cho H.T."/>
            <person name="Choi H.S."/>
            <person name="Lee M.S."/>
            <person name="Yu Y."/>
            <person name="Do Choi Y."/>
            <person name="Park B.S."/>
            <person name="van Deynze A."/>
            <person name="Ashrafi H."/>
            <person name="Hill T."/>
            <person name="Kim W.T."/>
            <person name="Pai H.S."/>
            <person name="Ahn H.K."/>
            <person name="Yeam I."/>
            <person name="Giovannoni J.J."/>
            <person name="Rose J.K."/>
            <person name="Sorensen I."/>
            <person name="Lee S.J."/>
            <person name="Kim R.W."/>
            <person name="Choi I.Y."/>
            <person name="Choi B.S."/>
            <person name="Lim J.S."/>
            <person name="Lee Y.H."/>
            <person name="Choi D."/>
        </authorList>
    </citation>
    <scope>NUCLEOTIDE SEQUENCE [LARGE SCALE GENOMIC DNA]</scope>
    <source>
        <strain evidence="3">cv. CM334</strain>
    </source>
</reference>
<reference evidence="2 3" key="2">
    <citation type="journal article" date="2017" name="Genome Biol.">
        <title>New reference genome sequences of hot pepper reveal the massive evolution of plant disease-resistance genes by retroduplication.</title>
        <authorList>
            <person name="Kim S."/>
            <person name="Park J."/>
            <person name="Yeom S.I."/>
            <person name="Kim Y.M."/>
            <person name="Seo E."/>
            <person name="Kim K.T."/>
            <person name="Kim M.S."/>
            <person name="Lee J.M."/>
            <person name="Cheong K."/>
            <person name="Shin H.S."/>
            <person name="Kim S.B."/>
            <person name="Han K."/>
            <person name="Lee J."/>
            <person name="Park M."/>
            <person name="Lee H.A."/>
            <person name="Lee H.Y."/>
            <person name="Lee Y."/>
            <person name="Oh S."/>
            <person name="Lee J.H."/>
            <person name="Choi E."/>
            <person name="Choi E."/>
            <person name="Lee S.E."/>
            <person name="Jeon J."/>
            <person name="Kim H."/>
            <person name="Choi G."/>
            <person name="Song H."/>
            <person name="Lee J."/>
            <person name="Lee S.C."/>
            <person name="Kwon J.K."/>
            <person name="Lee H.Y."/>
            <person name="Koo N."/>
            <person name="Hong Y."/>
            <person name="Kim R.W."/>
            <person name="Kang W.H."/>
            <person name="Huh J.H."/>
            <person name="Kang B.C."/>
            <person name="Yang T.J."/>
            <person name="Lee Y.H."/>
            <person name="Bennetzen J.L."/>
            <person name="Choi D."/>
        </authorList>
    </citation>
    <scope>NUCLEOTIDE SEQUENCE [LARGE SCALE GENOMIC DNA]</scope>
    <source>
        <strain evidence="3">cv. CM334</strain>
    </source>
</reference>
<dbReference type="AlphaFoldDB" id="A0A2G3A8R6"/>
<feature type="compositionally biased region" description="Basic residues" evidence="1">
    <location>
        <begin position="165"/>
        <end position="177"/>
    </location>
</feature>
<evidence type="ECO:0008006" key="4">
    <source>
        <dbReference type="Google" id="ProtNLM"/>
    </source>
</evidence>
<dbReference type="Gramene" id="PHT90600">
    <property type="protein sequence ID" value="PHT90600"/>
    <property type="gene ID" value="T459_05713"/>
</dbReference>
<dbReference type="Proteomes" id="UP000222542">
    <property type="component" value="Unassembled WGS sequence"/>
</dbReference>
<sequence>MEMTKLVNMKDSIEKGILMIKRSSLVRSPRDGLRSWYRLQVHVMDGTDLITLLLWNREAMQLMGKTAKELKEGLIDDDDCSYPSELDDIVEKKTHDSLFEGAQNKGGDELFETPIKNNLSGCGSSVTEISVDSIEKQYTKRSKGVGKLPMQEYDDECNEKQSTNKIRKVIKKEKKHE</sequence>
<comment type="caution">
    <text evidence="2">The sequence shown here is derived from an EMBL/GenBank/DDBJ whole genome shotgun (WGS) entry which is preliminary data.</text>
</comment>
<dbReference type="Gene3D" id="2.40.50.140">
    <property type="entry name" value="Nucleic acid-binding proteins"/>
    <property type="match status" value="1"/>
</dbReference>
<name>A0A2G3A8R6_CAPAN</name>
<evidence type="ECO:0000313" key="3">
    <source>
        <dbReference type="Proteomes" id="UP000222542"/>
    </source>
</evidence>
<keyword evidence="3" id="KW-1185">Reference proteome</keyword>
<protein>
    <recommendedName>
        <fullName evidence="4">Replication factor A C-terminal domain-containing protein</fullName>
    </recommendedName>
</protein>
<proteinExistence type="predicted"/>
<dbReference type="SUPFAM" id="SSF50249">
    <property type="entry name" value="Nucleic acid-binding proteins"/>
    <property type="match status" value="1"/>
</dbReference>
<feature type="region of interest" description="Disordered" evidence="1">
    <location>
        <begin position="155"/>
        <end position="177"/>
    </location>
</feature>
<gene>
    <name evidence="2" type="ORF">T459_05713</name>
</gene>
<dbReference type="EMBL" id="AYRZ02000002">
    <property type="protein sequence ID" value="PHT90600.1"/>
    <property type="molecule type" value="Genomic_DNA"/>
</dbReference>
<evidence type="ECO:0000313" key="2">
    <source>
        <dbReference type="EMBL" id="PHT90600.1"/>
    </source>
</evidence>
<organism evidence="2 3">
    <name type="scientific">Capsicum annuum</name>
    <name type="common">Capsicum pepper</name>
    <dbReference type="NCBI Taxonomy" id="4072"/>
    <lineage>
        <taxon>Eukaryota</taxon>
        <taxon>Viridiplantae</taxon>
        <taxon>Streptophyta</taxon>
        <taxon>Embryophyta</taxon>
        <taxon>Tracheophyta</taxon>
        <taxon>Spermatophyta</taxon>
        <taxon>Magnoliopsida</taxon>
        <taxon>eudicotyledons</taxon>
        <taxon>Gunneridae</taxon>
        <taxon>Pentapetalae</taxon>
        <taxon>asterids</taxon>
        <taxon>lamiids</taxon>
        <taxon>Solanales</taxon>
        <taxon>Solanaceae</taxon>
        <taxon>Solanoideae</taxon>
        <taxon>Capsiceae</taxon>
        <taxon>Capsicum</taxon>
    </lineage>
</organism>